<dbReference type="AlphaFoldDB" id="W6S5R1"/>
<dbReference type="Proteomes" id="UP000019426">
    <property type="component" value="Chromosome M2/40_rep1"/>
</dbReference>
<keyword evidence="2" id="KW-1185">Reference proteome</keyword>
<dbReference type="KEGG" id="clt:CM240_2563"/>
<protein>
    <recommendedName>
        <fullName evidence="3">DUF4177 domain-containing protein</fullName>
    </recommendedName>
</protein>
<organism evidence="1 2">
    <name type="scientific">Clostridium bornimense</name>
    <dbReference type="NCBI Taxonomy" id="1216932"/>
    <lineage>
        <taxon>Bacteria</taxon>
        <taxon>Bacillati</taxon>
        <taxon>Bacillota</taxon>
        <taxon>Clostridia</taxon>
        <taxon>Eubacteriales</taxon>
        <taxon>Clostridiaceae</taxon>
        <taxon>Clostridium</taxon>
    </lineage>
</organism>
<dbReference type="PATRIC" id="fig|1216932.3.peg.2530"/>
<name>W6S5R1_9CLOT</name>
<evidence type="ECO:0008006" key="3">
    <source>
        <dbReference type="Google" id="ProtNLM"/>
    </source>
</evidence>
<sequence>MDIEYLVISLSAKSDTEIQDKINELSLVGWQLEFVLPDGRHYFKRHEVEL</sequence>
<accession>W6S5R1</accession>
<proteinExistence type="predicted"/>
<dbReference type="HOGENOM" id="CLU_3116261_0_0_9"/>
<gene>
    <name evidence="1" type="ORF">CM240_2563</name>
</gene>
<evidence type="ECO:0000313" key="1">
    <source>
        <dbReference type="EMBL" id="CDM69687.1"/>
    </source>
</evidence>
<reference evidence="1 2" key="1">
    <citation type="submission" date="2013-11" db="EMBL/GenBank/DDBJ databases">
        <title>Complete genome sequence of Clostridum sp. M2/40.</title>
        <authorList>
            <person name="Wibberg D."/>
            <person name="Puehler A."/>
            <person name="Schlueter A."/>
        </authorList>
    </citation>
    <scope>NUCLEOTIDE SEQUENCE [LARGE SCALE GENOMIC DNA]</scope>
    <source>
        <strain evidence="2">M2/40</strain>
    </source>
</reference>
<evidence type="ECO:0000313" key="2">
    <source>
        <dbReference type="Proteomes" id="UP000019426"/>
    </source>
</evidence>
<dbReference type="RefSeq" id="WP_156930554.1">
    <property type="nucleotide sequence ID" value="NZ_HG917868.1"/>
</dbReference>
<dbReference type="EMBL" id="HG917868">
    <property type="protein sequence ID" value="CDM69687.1"/>
    <property type="molecule type" value="Genomic_DNA"/>
</dbReference>